<sequence>MSVKFFSCSLVLYFSLTSAVGPGSETSLQQGPRDCGDVYLSGGQYEDYYVIFPNPIKPDEADLAYCSIKDGFLSRNGSIPRTNAKNCQDLKDGGMSESGLNVIYPYLDHAESPILVYCDQSTLNGGWTVFQRRDVYPTQLDFYKSSDEYSLGFGNVGTEFWLGNDILHELTQQSVSELYVELTSFDGVTKYALYNMFNVGNKTAYDGPFALTLEHYSGTAGDSLARHNGMAFSTFDEDNDECDTYNCAESFKGGWWYSRRTCYGGRGANLNGVHFAEAEHNDQSAFWWFFSSGSYSLKKIVMMTRGLKQQ</sequence>
<dbReference type="PROSITE" id="PS51406">
    <property type="entry name" value="FIBRINOGEN_C_2"/>
    <property type="match status" value="1"/>
</dbReference>
<dbReference type="InterPro" id="IPR002181">
    <property type="entry name" value="Fibrinogen_a/b/g_C_dom"/>
</dbReference>
<dbReference type="PANTHER" id="PTHR19143">
    <property type="entry name" value="FIBRINOGEN/TENASCIN/ANGIOPOEITIN"/>
    <property type="match status" value="1"/>
</dbReference>
<dbReference type="Gene3D" id="3.90.215.10">
    <property type="entry name" value="Gamma Fibrinogen, chain A, domain 1"/>
    <property type="match status" value="1"/>
</dbReference>
<name>A0AAV2SJH0_MEGNR</name>
<protein>
    <recommendedName>
        <fullName evidence="2">Fibrinogen C-terminal domain-containing protein</fullName>
    </recommendedName>
</protein>
<feature type="signal peptide" evidence="1">
    <location>
        <begin position="1"/>
        <end position="19"/>
    </location>
</feature>
<gene>
    <name evidence="3" type="ORF">MNOR_LOCUS37093</name>
</gene>
<dbReference type="SMART" id="SM00186">
    <property type="entry name" value="FBG"/>
    <property type="match status" value="1"/>
</dbReference>
<keyword evidence="4" id="KW-1185">Reference proteome</keyword>
<dbReference type="InterPro" id="IPR036056">
    <property type="entry name" value="Fibrinogen-like_C"/>
</dbReference>
<dbReference type="GO" id="GO:0005615">
    <property type="term" value="C:extracellular space"/>
    <property type="evidence" value="ECO:0007669"/>
    <property type="project" value="TreeGrafter"/>
</dbReference>
<dbReference type="AlphaFoldDB" id="A0AAV2SJH0"/>
<dbReference type="InterPro" id="IPR050373">
    <property type="entry name" value="Fibrinogen_C-term_domain"/>
</dbReference>
<proteinExistence type="predicted"/>
<dbReference type="Proteomes" id="UP001497623">
    <property type="component" value="Unassembled WGS sequence"/>
</dbReference>
<evidence type="ECO:0000313" key="4">
    <source>
        <dbReference type="Proteomes" id="UP001497623"/>
    </source>
</evidence>
<evidence type="ECO:0000313" key="3">
    <source>
        <dbReference type="EMBL" id="CAL4195886.1"/>
    </source>
</evidence>
<dbReference type="SUPFAM" id="SSF56496">
    <property type="entry name" value="Fibrinogen C-terminal domain-like"/>
    <property type="match status" value="1"/>
</dbReference>
<dbReference type="Pfam" id="PF00147">
    <property type="entry name" value="Fibrinogen_C"/>
    <property type="match status" value="1"/>
</dbReference>
<dbReference type="CDD" id="cd00087">
    <property type="entry name" value="FReD"/>
    <property type="match status" value="1"/>
</dbReference>
<feature type="domain" description="Fibrinogen C-terminal" evidence="2">
    <location>
        <begin position="78"/>
        <end position="308"/>
    </location>
</feature>
<dbReference type="NCBIfam" id="NF040941">
    <property type="entry name" value="GGGWT_bact"/>
    <property type="match status" value="1"/>
</dbReference>
<feature type="chain" id="PRO_5044022159" description="Fibrinogen C-terminal domain-containing protein" evidence="1">
    <location>
        <begin position="20"/>
        <end position="310"/>
    </location>
</feature>
<evidence type="ECO:0000259" key="2">
    <source>
        <dbReference type="PROSITE" id="PS51406"/>
    </source>
</evidence>
<organism evidence="3 4">
    <name type="scientific">Meganyctiphanes norvegica</name>
    <name type="common">Northern krill</name>
    <name type="synonym">Thysanopoda norvegica</name>
    <dbReference type="NCBI Taxonomy" id="48144"/>
    <lineage>
        <taxon>Eukaryota</taxon>
        <taxon>Metazoa</taxon>
        <taxon>Ecdysozoa</taxon>
        <taxon>Arthropoda</taxon>
        <taxon>Crustacea</taxon>
        <taxon>Multicrustacea</taxon>
        <taxon>Malacostraca</taxon>
        <taxon>Eumalacostraca</taxon>
        <taxon>Eucarida</taxon>
        <taxon>Euphausiacea</taxon>
        <taxon>Euphausiidae</taxon>
        <taxon>Meganyctiphanes</taxon>
    </lineage>
</organism>
<dbReference type="EMBL" id="CAXKWB010072102">
    <property type="protein sequence ID" value="CAL4195886.1"/>
    <property type="molecule type" value="Genomic_DNA"/>
</dbReference>
<evidence type="ECO:0000256" key="1">
    <source>
        <dbReference type="SAM" id="SignalP"/>
    </source>
</evidence>
<reference evidence="3 4" key="1">
    <citation type="submission" date="2024-05" db="EMBL/GenBank/DDBJ databases">
        <authorList>
            <person name="Wallberg A."/>
        </authorList>
    </citation>
    <scope>NUCLEOTIDE SEQUENCE [LARGE SCALE GENOMIC DNA]</scope>
</reference>
<comment type="caution">
    <text evidence="3">The sequence shown here is derived from an EMBL/GenBank/DDBJ whole genome shotgun (WGS) entry which is preliminary data.</text>
</comment>
<accession>A0AAV2SJH0</accession>
<keyword evidence="1" id="KW-0732">Signal</keyword>
<dbReference type="InterPro" id="IPR014716">
    <property type="entry name" value="Fibrinogen_a/b/g_C_1"/>
</dbReference>